<reference evidence="8" key="2">
    <citation type="submission" date="2025-08" db="UniProtKB">
        <authorList>
            <consortium name="RefSeq"/>
        </authorList>
    </citation>
    <scope>IDENTIFICATION</scope>
    <source>
        <tissue evidence="8">Leaf</tissue>
    </source>
</reference>
<dbReference type="AlphaFoldDB" id="A0A9R0IX54"/>
<dbReference type="GeneID" id="110795871"/>
<evidence type="ECO:0000313" key="8">
    <source>
        <dbReference type="RefSeq" id="XP_021856593.1"/>
    </source>
</evidence>
<keyword evidence="7" id="KW-1185">Reference proteome</keyword>
<feature type="region of interest" description="Disordered" evidence="5">
    <location>
        <begin position="564"/>
        <end position="613"/>
    </location>
</feature>
<feature type="region of interest" description="Disordered" evidence="5">
    <location>
        <begin position="648"/>
        <end position="671"/>
    </location>
</feature>
<reference evidence="7" key="1">
    <citation type="journal article" date="2021" name="Nat. Commun.">
        <title>Genomic analyses provide insights into spinach domestication and the genetic basis of agronomic traits.</title>
        <authorList>
            <person name="Cai X."/>
            <person name="Sun X."/>
            <person name="Xu C."/>
            <person name="Sun H."/>
            <person name="Wang X."/>
            <person name="Ge C."/>
            <person name="Zhang Z."/>
            <person name="Wang Q."/>
            <person name="Fei Z."/>
            <person name="Jiao C."/>
            <person name="Wang Q."/>
        </authorList>
    </citation>
    <scope>NUCLEOTIDE SEQUENCE [LARGE SCALE GENOMIC DNA]</scope>
    <source>
        <strain evidence="7">cv. Varoflay</strain>
    </source>
</reference>
<evidence type="ECO:0000313" key="7">
    <source>
        <dbReference type="Proteomes" id="UP000813463"/>
    </source>
</evidence>
<dbReference type="InterPro" id="IPR035979">
    <property type="entry name" value="RBD_domain_sf"/>
</dbReference>
<evidence type="ECO:0000256" key="3">
    <source>
        <dbReference type="ARBA" id="ARBA00023242"/>
    </source>
</evidence>
<feature type="compositionally biased region" description="Basic and acidic residues" evidence="5">
    <location>
        <begin position="310"/>
        <end position="330"/>
    </location>
</feature>
<dbReference type="Proteomes" id="UP000813463">
    <property type="component" value="Chromosome 1"/>
</dbReference>
<dbReference type="GO" id="GO:0005730">
    <property type="term" value="C:nucleolus"/>
    <property type="evidence" value="ECO:0007669"/>
    <property type="project" value="UniProtKB-SubCell"/>
</dbReference>
<dbReference type="InterPro" id="IPR034138">
    <property type="entry name" value="NOP8_RRM"/>
</dbReference>
<evidence type="ECO:0000256" key="1">
    <source>
        <dbReference type="ARBA" id="ARBA00004604"/>
    </source>
</evidence>
<feature type="compositionally biased region" description="Polar residues" evidence="5">
    <location>
        <begin position="379"/>
        <end position="396"/>
    </location>
</feature>
<keyword evidence="2 4" id="KW-0694">RNA-binding</keyword>
<gene>
    <name evidence="8" type="primary">LOC110795871</name>
</gene>
<dbReference type="PROSITE" id="PS50102">
    <property type="entry name" value="RRM"/>
    <property type="match status" value="1"/>
</dbReference>
<keyword evidence="3" id="KW-0539">Nucleus</keyword>
<comment type="subcellular location">
    <subcellularLocation>
        <location evidence="1">Nucleus</location>
        <location evidence="1">Nucleolus</location>
    </subcellularLocation>
</comment>
<dbReference type="CDD" id="cd12226">
    <property type="entry name" value="RRM_NOL8"/>
    <property type="match status" value="1"/>
</dbReference>
<feature type="compositionally biased region" description="Polar residues" evidence="5">
    <location>
        <begin position="564"/>
        <end position="581"/>
    </location>
</feature>
<dbReference type="InterPro" id="IPR000504">
    <property type="entry name" value="RRM_dom"/>
</dbReference>
<organism evidence="7 8">
    <name type="scientific">Spinacia oleracea</name>
    <name type="common">Spinach</name>
    <dbReference type="NCBI Taxonomy" id="3562"/>
    <lineage>
        <taxon>Eukaryota</taxon>
        <taxon>Viridiplantae</taxon>
        <taxon>Streptophyta</taxon>
        <taxon>Embryophyta</taxon>
        <taxon>Tracheophyta</taxon>
        <taxon>Spermatophyta</taxon>
        <taxon>Magnoliopsida</taxon>
        <taxon>eudicotyledons</taxon>
        <taxon>Gunneridae</taxon>
        <taxon>Pentapetalae</taxon>
        <taxon>Caryophyllales</taxon>
        <taxon>Chenopodiaceae</taxon>
        <taxon>Chenopodioideae</taxon>
        <taxon>Anserineae</taxon>
        <taxon>Spinacia</taxon>
    </lineage>
</organism>
<feature type="domain" description="RRM" evidence="6">
    <location>
        <begin position="3"/>
        <end position="79"/>
    </location>
</feature>
<dbReference type="OrthoDB" id="21643at2759"/>
<dbReference type="SMART" id="SM00360">
    <property type="entry name" value="RRM"/>
    <property type="match status" value="1"/>
</dbReference>
<evidence type="ECO:0000256" key="4">
    <source>
        <dbReference type="PROSITE-ProRule" id="PRU00176"/>
    </source>
</evidence>
<dbReference type="Pfam" id="PF00076">
    <property type="entry name" value="RRM_1"/>
    <property type="match status" value="1"/>
</dbReference>
<dbReference type="KEGG" id="soe:110795871"/>
<evidence type="ECO:0000256" key="2">
    <source>
        <dbReference type="ARBA" id="ARBA00022884"/>
    </source>
</evidence>
<protein>
    <submittedName>
        <fullName evidence="8">Protein REPRESSOR OF SILENCING 3</fullName>
    </submittedName>
</protein>
<name>A0A9R0IX54_SPIOL</name>
<feature type="region of interest" description="Disordered" evidence="5">
    <location>
        <begin position="262"/>
        <end position="459"/>
    </location>
</feature>
<dbReference type="GO" id="GO:0003723">
    <property type="term" value="F:RNA binding"/>
    <property type="evidence" value="ECO:0007669"/>
    <property type="project" value="UniProtKB-UniRule"/>
</dbReference>
<dbReference type="SUPFAM" id="SSF54928">
    <property type="entry name" value="RNA-binding domain, RBD"/>
    <property type="match status" value="1"/>
</dbReference>
<dbReference type="GO" id="GO:0005634">
    <property type="term" value="C:nucleus"/>
    <property type="evidence" value="ECO:0000318"/>
    <property type="project" value="GO_Central"/>
</dbReference>
<evidence type="ECO:0000259" key="6">
    <source>
        <dbReference type="PROSITE" id="PS50102"/>
    </source>
</evidence>
<accession>A0A9R0IX54</accession>
<evidence type="ECO:0000256" key="5">
    <source>
        <dbReference type="SAM" id="MobiDB-lite"/>
    </source>
</evidence>
<dbReference type="PANTHER" id="PTHR23099:SF0">
    <property type="entry name" value="GERM CELL NUCLEAR ACIDIC PROTEIN"/>
    <property type="match status" value="1"/>
</dbReference>
<feature type="compositionally biased region" description="Basic and acidic residues" evidence="5">
    <location>
        <begin position="436"/>
        <end position="445"/>
    </location>
</feature>
<dbReference type="RefSeq" id="XP_021856593.1">
    <property type="nucleotide sequence ID" value="XM_022000901.2"/>
</dbReference>
<feature type="compositionally biased region" description="Acidic residues" evidence="5">
    <location>
        <begin position="272"/>
        <end position="283"/>
    </location>
</feature>
<dbReference type="Gene3D" id="3.30.70.330">
    <property type="match status" value="1"/>
</dbReference>
<dbReference type="PANTHER" id="PTHR23099">
    <property type="entry name" value="TRANSCRIPTIONAL REGULATOR"/>
    <property type="match status" value="1"/>
</dbReference>
<sequence>MATRLHVGGLGERVKEEDLRNTFSHLGTIQTVDIIRTKGRSFAYIDFLPSSENSLAKLFSTYNGCLWKGGKLKLEKAKEHYIDRLKQEWAEDAELVNSKNVNTNQNDVDENLSAFLDPKSTLDPRKMELRMFFPKLRKVKALPFRGTGKHKYSFQRVVVPPLPIHFCDCPEHCDDIQNDKISDKEINMTNSVMNKFLNREPSLKSGCIQPPRRAQVQDSRIQDDGMDEEEIYVMNSVMKKLLDRETAKTERRVIHDSPQIAPPTFELKEDNNQIDEETDDDDDIKINTGAGEDFGPGSWELQTSPLNEMARSDEQVTSDEPSKSKLDTLETKVTIPNKKRKSVFSESNEKDPASPVHGKKVHFQTQSMESEKHLELKSATGSESTKSITLGISSKKSSWKKLVGDGSSSSFYLSHVTPGGETNIDEQPISGGETSTDSKKQKRDSNVVNEEDNKPSNIALSVKEELEMVNNSVPEILDVQSSQSKEIITEGLETLSVNKELEKVSNSLPEKNFVCQPSVSSDKATKGSSWLQKSPWTQLVGGGNSSSFSISQILPKDLLEKQQLNKSSDSGTSNGFFSTATAFGGTRRSKSGLASEDKKKENDSTISKMSDSEKKISNSVPGFVISETCPFMSSADSLKDWQTAKTTLTSSHKKRNNNNININNRQGFAWS</sequence>
<proteinExistence type="predicted"/>
<dbReference type="InterPro" id="IPR012677">
    <property type="entry name" value="Nucleotide-bd_a/b_plait_sf"/>
</dbReference>